<sequence length="527" mass="57774">MKQVLTPLALVIGIAMLSTASAADFIAQESTPALEAVADMTEKPYEQIEITEENYVSAEDQLRELMATRGWQQGWDSDKKRIFVVHSETFDNEDPTYDDAFITKRSMFATLATMGAKAKVVEFMRTKMSAVDQLSAPGTDVHAELNEKFIKLEKKIASSQKTLAKLLIEVDATEAAYIQGATYEDRGQAFMDAVIKKLDAAYSSGEIEEKKLKKYEKAKARYEEAQVEYEEIVAKAEAIKGSVALEATSMVDTLAKAPLMGTSILAQSESWNAEEERYEVAVLTVWSPKLEQGAKDIITSQEQSLKPKKALSVQQWLAKQDAATLVGPRTYVDHTGARWFVGAYAMPASGSSAKLRKNKGIADLMAKKEAVMALYADVETHKQAQVAMQTRTGELGGKDHTEVATSFAETTRQSVENRQVNGMSQLMSKTVVHPISQEKIYVVAYGVSGRGAAEALGLEYSAFQSAAEANRSNNANRAAGEALQQLQVDSKTEEVKPSAINQSSNKRKTVSKSQTLLNAPLIDEDDF</sequence>
<reference key="1">
    <citation type="submission" date="2016-07" db="EMBL/GenBank/DDBJ databases">
        <title>Nontailed viruses are major unrecognized killers of bacteria in the ocean.</title>
        <authorList>
            <person name="Kauffman K."/>
            <person name="Hussain F."/>
            <person name="Yang J."/>
            <person name="Arevalo P."/>
            <person name="Brown J."/>
            <person name="Cutler M."/>
            <person name="Kelly L."/>
            <person name="Polz M.F."/>
        </authorList>
    </citation>
    <scope>NUCLEOTIDE SEQUENCE [LARGE SCALE GENOMIC DNA]</scope>
    <source>
        <strain>10N.261.52.F7</strain>
    </source>
</reference>
<name>A0AB36XPL0_9VIBR</name>
<organism evidence="4">
    <name type="scientific">Vibrio lentus</name>
    <dbReference type="NCBI Taxonomy" id="136468"/>
    <lineage>
        <taxon>Bacteria</taxon>
        <taxon>Pseudomonadati</taxon>
        <taxon>Pseudomonadota</taxon>
        <taxon>Gammaproteobacteria</taxon>
        <taxon>Vibrionales</taxon>
        <taxon>Vibrionaceae</taxon>
        <taxon>Vibrio</taxon>
    </lineage>
</organism>
<accession>A0AB36XPL0</accession>
<comment type="caution">
    <text evidence="4">The sequence shown here is derived from an EMBL/GenBank/DDBJ whole genome shotgun (WGS) entry which is preliminary data.</text>
</comment>
<dbReference type="AlphaFoldDB" id="A0AB36XPL0"/>
<feature type="coiled-coil region" evidence="1">
    <location>
        <begin position="205"/>
        <end position="235"/>
    </location>
</feature>
<evidence type="ECO:0000256" key="2">
    <source>
        <dbReference type="SAM" id="MobiDB-lite"/>
    </source>
</evidence>
<reference evidence="4" key="3">
    <citation type="journal article" date="2018" name="Nature">
        <title>A major lineage of non-tailed dsDNA viruses as unrecognized killers of marine bacteria.</title>
        <authorList>
            <person name="Kauffman K.M."/>
            <person name="Hussain F.A."/>
            <person name="Yang J."/>
            <person name="Arevalo P."/>
            <person name="Brown J.M."/>
            <person name="Chang W.K."/>
            <person name="VanInsberghe D."/>
            <person name="Elsherbini J."/>
            <person name="Sharma R.S."/>
            <person name="Cutler M.B."/>
            <person name="Kelly L."/>
            <person name="Polz M.F."/>
        </authorList>
    </citation>
    <scope>NUCLEOTIDE SEQUENCE</scope>
    <source>
        <strain evidence="4">10N.261.52.F7</strain>
    </source>
</reference>
<dbReference type="EMBL" id="MCXM01000011">
    <property type="protein sequence ID" value="PMK47909.1"/>
    <property type="molecule type" value="Genomic_DNA"/>
</dbReference>
<reference evidence="4" key="2">
    <citation type="submission" date="2016-07" db="EMBL/GenBank/DDBJ databases">
        <authorList>
            <person name="Kauffman K."/>
            <person name="Arevalo P."/>
            <person name="Polz M.F."/>
        </authorList>
    </citation>
    <scope>NUCLEOTIDE SEQUENCE</scope>
    <source>
        <strain evidence="4">10N.261.52.F7</strain>
    </source>
</reference>
<protein>
    <submittedName>
        <fullName evidence="4">Uncharacterized protein</fullName>
    </submittedName>
</protein>
<feature type="chain" id="PRO_5044202518" evidence="3">
    <location>
        <begin position="23"/>
        <end position="527"/>
    </location>
</feature>
<dbReference type="RefSeq" id="WP_102277957.1">
    <property type="nucleotide sequence ID" value="NZ_JAJGZN020000002.1"/>
</dbReference>
<feature type="signal peptide" evidence="3">
    <location>
        <begin position="1"/>
        <end position="22"/>
    </location>
</feature>
<proteinExistence type="predicted"/>
<gene>
    <name evidence="4" type="ORF">BCT99_13610</name>
</gene>
<evidence type="ECO:0000256" key="3">
    <source>
        <dbReference type="SAM" id="SignalP"/>
    </source>
</evidence>
<keyword evidence="1" id="KW-0175">Coiled coil</keyword>
<evidence type="ECO:0000256" key="1">
    <source>
        <dbReference type="SAM" id="Coils"/>
    </source>
</evidence>
<feature type="region of interest" description="Disordered" evidence="2">
    <location>
        <begin position="485"/>
        <end position="527"/>
    </location>
</feature>
<keyword evidence="3" id="KW-0732">Signal</keyword>
<evidence type="ECO:0000313" key="4">
    <source>
        <dbReference type="EMBL" id="PMK47909.1"/>
    </source>
</evidence>